<dbReference type="CDD" id="cd07505">
    <property type="entry name" value="HAD_BPGM-like"/>
    <property type="match status" value="1"/>
</dbReference>
<dbReference type="PANTHER" id="PTHR43481">
    <property type="entry name" value="FRUCTOSE-1-PHOSPHATE PHOSPHATASE"/>
    <property type="match status" value="1"/>
</dbReference>
<dbReference type="SUPFAM" id="SSF56784">
    <property type="entry name" value="HAD-like"/>
    <property type="match status" value="1"/>
</dbReference>
<dbReference type="InterPro" id="IPR041492">
    <property type="entry name" value="HAD_2"/>
</dbReference>
<dbReference type="Gene3D" id="3.40.50.1000">
    <property type="entry name" value="HAD superfamily/HAD-like"/>
    <property type="match status" value="1"/>
</dbReference>
<dbReference type="NCBIfam" id="TIGR01509">
    <property type="entry name" value="HAD-SF-IA-v3"/>
    <property type="match status" value="1"/>
</dbReference>
<dbReference type="PANTHER" id="PTHR43481:SF4">
    <property type="entry name" value="GLYCEROL-1-PHOSPHATE PHOSPHOHYDROLASE 1-RELATED"/>
    <property type="match status" value="1"/>
</dbReference>
<dbReference type="InterPro" id="IPR006439">
    <property type="entry name" value="HAD-SF_hydro_IA"/>
</dbReference>
<dbReference type="EMBL" id="UINC01162248">
    <property type="protein sequence ID" value="SVD61899.1"/>
    <property type="molecule type" value="Genomic_DNA"/>
</dbReference>
<dbReference type="InterPro" id="IPR036412">
    <property type="entry name" value="HAD-like_sf"/>
</dbReference>
<reference evidence="1" key="1">
    <citation type="submission" date="2018-05" db="EMBL/GenBank/DDBJ databases">
        <authorList>
            <person name="Lanie J.A."/>
            <person name="Ng W.-L."/>
            <person name="Kazmierczak K.M."/>
            <person name="Andrzejewski T.M."/>
            <person name="Davidsen T.M."/>
            <person name="Wayne K.J."/>
            <person name="Tettelin H."/>
            <person name="Glass J.I."/>
            <person name="Rusch D."/>
            <person name="Podicherti R."/>
            <person name="Tsui H.-C.T."/>
            <person name="Winkler M.E."/>
        </authorList>
    </citation>
    <scope>NUCLEOTIDE SEQUENCE</scope>
</reference>
<dbReference type="InterPro" id="IPR023214">
    <property type="entry name" value="HAD_sf"/>
</dbReference>
<organism evidence="1">
    <name type="scientific">marine metagenome</name>
    <dbReference type="NCBI Taxonomy" id="408172"/>
    <lineage>
        <taxon>unclassified sequences</taxon>
        <taxon>metagenomes</taxon>
        <taxon>ecological metagenomes</taxon>
    </lineage>
</organism>
<name>A0A382WTE4_9ZZZZ</name>
<evidence type="ECO:0008006" key="2">
    <source>
        <dbReference type="Google" id="ProtNLM"/>
    </source>
</evidence>
<accession>A0A382WTE4</accession>
<dbReference type="SFLD" id="SFLDS00003">
    <property type="entry name" value="Haloacid_Dehalogenase"/>
    <property type="match status" value="1"/>
</dbReference>
<dbReference type="SFLD" id="SFLDG01129">
    <property type="entry name" value="C1.5:_HAD__Beta-PGM__Phosphata"/>
    <property type="match status" value="1"/>
</dbReference>
<dbReference type="InterPro" id="IPR051806">
    <property type="entry name" value="HAD-like_SPP"/>
</dbReference>
<proteinExistence type="predicted"/>
<dbReference type="Pfam" id="PF13419">
    <property type="entry name" value="HAD_2"/>
    <property type="match status" value="1"/>
</dbReference>
<sequence>MNTELQAVVFDMDGVIIESEMTHYLAIKEAMLPAEMTVSSQLYLDTCTGSDERFAMTRMADLSGITYDEELYQLWSRRKAVSYARLVREEAKAMPGAVELVESAAAVLPIGLATGSRSCDVEAALNNLAGGRMAGLFQTIVTADEVENSKPDPATYATAVSNLGVDPSTCYAIEDSPEGIASALGAGLRVIGVAVMHDASKLSQAERVVSTLAGVSLDDLRKWFAEPVD</sequence>
<dbReference type="Gene3D" id="1.10.150.240">
    <property type="entry name" value="Putative phosphatase, domain 2"/>
    <property type="match status" value="1"/>
</dbReference>
<gene>
    <name evidence="1" type="ORF">METZ01_LOCUS414753</name>
</gene>
<dbReference type="InterPro" id="IPR023198">
    <property type="entry name" value="PGP-like_dom2"/>
</dbReference>
<evidence type="ECO:0000313" key="1">
    <source>
        <dbReference type="EMBL" id="SVD61899.1"/>
    </source>
</evidence>
<protein>
    <recommendedName>
        <fullName evidence="2">HAD family phosphatase</fullName>
    </recommendedName>
</protein>
<dbReference type="GO" id="GO:0050308">
    <property type="term" value="F:sugar-phosphatase activity"/>
    <property type="evidence" value="ECO:0007669"/>
    <property type="project" value="TreeGrafter"/>
</dbReference>
<dbReference type="AlphaFoldDB" id="A0A382WTE4"/>
<dbReference type="PRINTS" id="PR00413">
    <property type="entry name" value="HADHALOGNASE"/>
</dbReference>